<dbReference type="Gene3D" id="2.40.420.20">
    <property type="match status" value="1"/>
</dbReference>
<dbReference type="Gene3D" id="2.40.50.100">
    <property type="match status" value="1"/>
</dbReference>
<name>A0ABW2L6Y2_9BACT</name>
<proteinExistence type="inferred from homology"/>
<dbReference type="Proteomes" id="UP001596472">
    <property type="component" value="Unassembled WGS sequence"/>
</dbReference>
<protein>
    <submittedName>
        <fullName evidence="5">Efflux RND transporter periplasmic adaptor subunit</fullName>
    </submittedName>
</protein>
<keyword evidence="6" id="KW-1185">Reference proteome</keyword>
<dbReference type="Pfam" id="PF25917">
    <property type="entry name" value="BSH_RND"/>
    <property type="match status" value="1"/>
</dbReference>
<dbReference type="SUPFAM" id="SSF111369">
    <property type="entry name" value="HlyD-like secretion proteins"/>
    <property type="match status" value="1"/>
</dbReference>
<evidence type="ECO:0000256" key="3">
    <source>
        <dbReference type="SAM" id="Phobius"/>
    </source>
</evidence>
<reference evidence="6" key="1">
    <citation type="journal article" date="2019" name="Int. J. Syst. Evol. Microbiol.">
        <title>The Global Catalogue of Microorganisms (GCM) 10K type strain sequencing project: providing services to taxonomists for standard genome sequencing and annotation.</title>
        <authorList>
            <consortium name="The Broad Institute Genomics Platform"/>
            <consortium name="The Broad Institute Genome Sequencing Center for Infectious Disease"/>
            <person name="Wu L."/>
            <person name="Ma J."/>
        </authorList>
    </citation>
    <scope>NUCLEOTIDE SEQUENCE [LARGE SCALE GENOMIC DNA]</scope>
    <source>
        <strain evidence="6">CGMCC 4.1467</strain>
    </source>
</reference>
<dbReference type="PANTHER" id="PTHR30469:SF12">
    <property type="entry name" value="MULTIDRUG RESISTANCE PROTEIN MDTA"/>
    <property type="match status" value="1"/>
</dbReference>
<evidence type="ECO:0000313" key="6">
    <source>
        <dbReference type="Proteomes" id="UP001596472"/>
    </source>
</evidence>
<keyword evidence="2" id="KW-0175">Coiled coil</keyword>
<evidence type="ECO:0000256" key="2">
    <source>
        <dbReference type="SAM" id="Coils"/>
    </source>
</evidence>
<sequence>MNEAEVEINHESERRGEIRAVMSFVLVLAILFGSIGVAVMFVVNKVESTPGEVKVTLPTVVTMPLEVGSYSPKITSEGVVRSRREVRVAAEVSGKVVKISDQLIDGGAVEEGEVLAWIDKADYTAALARAESSEADAVLNRDLEIARQKQAERDWLKLRKGNEEIPDLVKRVPHLKSAEARLASATEEVERAVRDLERTEVKAPFSGRIREAGVEKGAVLVPGSMVAELYSDEDLEVRLPFSLRDFGLVPEEGKKQEITLTAQVGARVERWPAVVDRIEGEVERSTLSGYAIARVLPSEDGNYPKVGLFVRTEVSGTRLDGVAEIPRRALRGSSEVWVVVEGEDSIIEKRTVEIVRTSREEVVVRGDFEAGDRLVLTRLNAPVVGMKVLEVKELDEGEESKN</sequence>
<dbReference type="InterPro" id="IPR058625">
    <property type="entry name" value="MdtA-like_BSH"/>
</dbReference>
<evidence type="ECO:0000313" key="5">
    <source>
        <dbReference type="EMBL" id="MFC7336900.1"/>
    </source>
</evidence>
<dbReference type="EMBL" id="JBHTBS010000003">
    <property type="protein sequence ID" value="MFC7336900.1"/>
    <property type="molecule type" value="Genomic_DNA"/>
</dbReference>
<dbReference type="RefSeq" id="WP_379710706.1">
    <property type="nucleotide sequence ID" value="NZ_JBHTBS010000003.1"/>
</dbReference>
<dbReference type="InterPro" id="IPR006143">
    <property type="entry name" value="RND_pump_MFP"/>
</dbReference>
<dbReference type="Gene3D" id="1.10.287.470">
    <property type="entry name" value="Helix hairpin bin"/>
    <property type="match status" value="1"/>
</dbReference>
<evidence type="ECO:0000259" key="4">
    <source>
        <dbReference type="Pfam" id="PF25917"/>
    </source>
</evidence>
<gene>
    <name evidence="5" type="ORF">ACFQY0_06905</name>
</gene>
<accession>A0ABW2L6Y2</accession>
<keyword evidence="3" id="KW-0472">Membrane</keyword>
<keyword evidence="3" id="KW-1133">Transmembrane helix</keyword>
<organism evidence="5 6">
    <name type="scientific">Haloferula chungangensis</name>
    <dbReference type="NCBI Taxonomy" id="1048331"/>
    <lineage>
        <taxon>Bacteria</taxon>
        <taxon>Pseudomonadati</taxon>
        <taxon>Verrucomicrobiota</taxon>
        <taxon>Verrucomicrobiia</taxon>
        <taxon>Verrucomicrobiales</taxon>
        <taxon>Verrucomicrobiaceae</taxon>
        <taxon>Haloferula</taxon>
    </lineage>
</organism>
<keyword evidence="3" id="KW-0812">Transmembrane</keyword>
<comment type="similarity">
    <text evidence="1">Belongs to the membrane fusion protein (MFP) (TC 8.A.1) family.</text>
</comment>
<dbReference type="NCBIfam" id="TIGR01730">
    <property type="entry name" value="RND_mfp"/>
    <property type="match status" value="1"/>
</dbReference>
<comment type="caution">
    <text evidence="5">The sequence shown here is derived from an EMBL/GenBank/DDBJ whole genome shotgun (WGS) entry which is preliminary data.</text>
</comment>
<feature type="domain" description="Multidrug resistance protein MdtA-like barrel-sandwich hybrid" evidence="4">
    <location>
        <begin position="84"/>
        <end position="221"/>
    </location>
</feature>
<feature type="transmembrane region" description="Helical" evidence="3">
    <location>
        <begin position="21"/>
        <end position="43"/>
    </location>
</feature>
<dbReference type="Gene3D" id="2.40.30.170">
    <property type="match status" value="1"/>
</dbReference>
<dbReference type="PANTHER" id="PTHR30469">
    <property type="entry name" value="MULTIDRUG RESISTANCE PROTEIN MDTA"/>
    <property type="match status" value="1"/>
</dbReference>
<feature type="coiled-coil region" evidence="2">
    <location>
        <begin position="175"/>
        <end position="202"/>
    </location>
</feature>
<evidence type="ECO:0000256" key="1">
    <source>
        <dbReference type="ARBA" id="ARBA00009477"/>
    </source>
</evidence>